<evidence type="ECO:0000256" key="3">
    <source>
        <dbReference type="ARBA" id="ARBA00022692"/>
    </source>
</evidence>
<dbReference type="PANTHER" id="PTHR34478:SF1">
    <property type="entry name" value="PROTEIN LEMA"/>
    <property type="match status" value="1"/>
</dbReference>
<dbReference type="InterPro" id="IPR023353">
    <property type="entry name" value="LemA-like_dom_sf"/>
</dbReference>
<gene>
    <name evidence="6" type="ORF">BN59_01140</name>
</gene>
<protein>
    <submittedName>
        <fullName evidence="6">LemA family protein</fullName>
    </submittedName>
</protein>
<dbReference type="Gene3D" id="1.20.1440.20">
    <property type="entry name" value="LemA-like domain"/>
    <property type="match status" value="1"/>
</dbReference>
<comment type="similarity">
    <text evidence="2">Belongs to the LemA family.</text>
</comment>
<name>A0A078KYL2_9GAMM</name>
<evidence type="ECO:0000313" key="7">
    <source>
        <dbReference type="Proteomes" id="UP000044071"/>
    </source>
</evidence>
<keyword evidence="3" id="KW-0812">Transmembrane</keyword>
<evidence type="ECO:0000256" key="5">
    <source>
        <dbReference type="ARBA" id="ARBA00023136"/>
    </source>
</evidence>
<dbReference type="AlphaFoldDB" id="A0A078KYL2"/>
<sequence>MLIILSIILLVVIIIPVLWFVFAYNGIIRLQNQVNAAWSDINVQLKRRHNLIPNLIESVKGYKEYEGDILKSVVALRQNAIKANSIEEKAAAESALGLGLGKIFAVAEHYPELKANEGFLDLQKNLSELEEYIQNARRYYNGTVRDYNTKIQSIPNNIIASFCKFNSREFFALDSDAEKEVPKVAF</sequence>
<dbReference type="eggNOG" id="COG1704">
    <property type="taxonomic scope" value="Bacteria"/>
</dbReference>
<dbReference type="GO" id="GO:0016020">
    <property type="term" value="C:membrane"/>
    <property type="evidence" value="ECO:0007669"/>
    <property type="project" value="UniProtKB-SubCell"/>
</dbReference>
<organism evidence="6 7">
    <name type="scientific">Legionella massiliensis</name>
    <dbReference type="NCBI Taxonomy" id="1034943"/>
    <lineage>
        <taxon>Bacteria</taxon>
        <taxon>Pseudomonadati</taxon>
        <taxon>Pseudomonadota</taxon>
        <taxon>Gammaproteobacteria</taxon>
        <taxon>Legionellales</taxon>
        <taxon>Legionellaceae</taxon>
        <taxon>Legionella</taxon>
    </lineage>
</organism>
<reference evidence="6 7" key="1">
    <citation type="submission" date="2014-06" db="EMBL/GenBank/DDBJ databases">
        <authorList>
            <person name="Urmite Genomes Urmite Genomes"/>
        </authorList>
    </citation>
    <scope>NUCLEOTIDE SEQUENCE [LARGE SCALE GENOMIC DNA]</scope>
</reference>
<proteinExistence type="inferred from homology"/>
<evidence type="ECO:0000256" key="4">
    <source>
        <dbReference type="ARBA" id="ARBA00022989"/>
    </source>
</evidence>
<dbReference type="EMBL" id="CCSB01000001">
    <property type="protein sequence ID" value="CDZ76864.1"/>
    <property type="molecule type" value="Genomic_DNA"/>
</dbReference>
<keyword evidence="5" id="KW-0472">Membrane</keyword>
<dbReference type="STRING" id="1034943.BN59_01140"/>
<evidence type="ECO:0000313" key="6">
    <source>
        <dbReference type="EMBL" id="CDZ76864.1"/>
    </source>
</evidence>
<dbReference type="RefSeq" id="WP_043873296.1">
    <property type="nucleotide sequence ID" value="NZ_CCVW01000001.1"/>
</dbReference>
<dbReference type="OrthoDB" id="9804152at2"/>
<accession>A0A078KYL2</accession>
<evidence type="ECO:0000256" key="2">
    <source>
        <dbReference type="ARBA" id="ARBA00008854"/>
    </source>
</evidence>
<dbReference type="Proteomes" id="UP000044071">
    <property type="component" value="Unassembled WGS sequence"/>
</dbReference>
<dbReference type="PANTHER" id="PTHR34478">
    <property type="entry name" value="PROTEIN LEMA"/>
    <property type="match status" value="1"/>
</dbReference>
<dbReference type="SUPFAM" id="SSF140478">
    <property type="entry name" value="LemA-like"/>
    <property type="match status" value="1"/>
</dbReference>
<keyword evidence="7" id="KW-1185">Reference proteome</keyword>
<keyword evidence="4" id="KW-1133">Transmembrane helix</keyword>
<dbReference type="Pfam" id="PF04011">
    <property type="entry name" value="LemA"/>
    <property type="match status" value="1"/>
</dbReference>
<evidence type="ECO:0000256" key="1">
    <source>
        <dbReference type="ARBA" id="ARBA00004167"/>
    </source>
</evidence>
<dbReference type="InterPro" id="IPR007156">
    <property type="entry name" value="MamQ_LemA"/>
</dbReference>
<comment type="subcellular location">
    <subcellularLocation>
        <location evidence="1">Membrane</location>
        <topology evidence="1">Single-pass membrane protein</topology>
    </subcellularLocation>
</comment>